<dbReference type="GO" id="GO:0016787">
    <property type="term" value="F:hydrolase activity"/>
    <property type="evidence" value="ECO:0007669"/>
    <property type="project" value="UniProtKB-KW"/>
</dbReference>
<comment type="caution">
    <text evidence="1">The sequence shown here is derived from an EMBL/GenBank/DDBJ whole genome shotgun (WGS) entry which is preliminary data.</text>
</comment>
<dbReference type="InterPro" id="IPR006439">
    <property type="entry name" value="HAD-SF_hydro_IA"/>
</dbReference>
<accession>A0ABW7VJX5</accession>
<dbReference type="SFLD" id="SFLDG01135">
    <property type="entry name" value="C1.5.6:_HAD__Beta-PGM__Phospha"/>
    <property type="match status" value="1"/>
</dbReference>
<dbReference type="InterPro" id="IPR023198">
    <property type="entry name" value="PGP-like_dom2"/>
</dbReference>
<organism evidence="1 2">
    <name type="scientific">Streptomyces olivaceoviridis</name>
    <name type="common">Streptomyces corchorusii</name>
    <dbReference type="NCBI Taxonomy" id="1921"/>
    <lineage>
        <taxon>Bacteria</taxon>
        <taxon>Bacillati</taxon>
        <taxon>Actinomycetota</taxon>
        <taxon>Actinomycetes</taxon>
        <taxon>Kitasatosporales</taxon>
        <taxon>Streptomycetaceae</taxon>
        <taxon>Streptomyces</taxon>
    </lineage>
</organism>
<dbReference type="RefSeq" id="WP_244218654.1">
    <property type="nucleotide sequence ID" value="NZ_JBIRUT010000022.1"/>
</dbReference>
<dbReference type="Gene3D" id="3.40.50.1000">
    <property type="entry name" value="HAD superfamily/HAD-like"/>
    <property type="match status" value="1"/>
</dbReference>
<sequence>MNAVKETRFRQDSAFPCESNGEVRLMYKVALFDLDGTLINSEHKNREAWARLFRRHGVPYDDSVLRSFTGRPAKEAMADHVASFAGHSVDELCAEVAAYAALPDMPAAVTVDGAMELLYQLQQMGVPLGVVTSGPRDYAESALATLGALHLLDVLITADDVSRGKPDPEGYSAACSALNVKPSQAIVFEDAPAGILAAKRAGIFCVGLTTTHDAEALAEADVLLKDLTEVRWPHIGPS</sequence>
<dbReference type="SUPFAM" id="SSF56784">
    <property type="entry name" value="HAD-like"/>
    <property type="match status" value="1"/>
</dbReference>
<reference evidence="1 2" key="1">
    <citation type="submission" date="2024-10" db="EMBL/GenBank/DDBJ databases">
        <title>The Natural Products Discovery Center: Release of the First 8490 Sequenced Strains for Exploring Actinobacteria Biosynthetic Diversity.</title>
        <authorList>
            <person name="Kalkreuter E."/>
            <person name="Kautsar S.A."/>
            <person name="Yang D."/>
            <person name="Bader C.D."/>
            <person name="Teijaro C.N."/>
            <person name="Fluegel L."/>
            <person name="Davis C.M."/>
            <person name="Simpson J.R."/>
            <person name="Lauterbach L."/>
            <person name="Steele A.D."/>
            <person name="Gui C."/>
            <person name="Meng S."/>
            <person name="Li G."/>
            <person name="Viehrig K."/>
            <person name="Ye F."/>
            <person name="Su P."/>
            <person name="Kiefer A.F."/>
            <person name="Nichols A."/>
            <person name="Cepeda A.J."/>
            <person name="Yan W."/>
            <person name="Fan B."/>
            <person name="Jiang Y."/>
            <person name="Adhikari A."/>
            <person name="Zheng C.-J."/>
            <person name="Schuster L."/>
            <person name="Cowan T.M."/>
            <person name="Smanski M.J."/>
            <person name="Chevrette M.G."/>
            <person name="De Carvalho L.P.S."/>
            <person name="Shen B."/>
        </authorList>
    </citation>
    <scope>NUCLEOTIDE SEQUENCE [LARGE SCALE GENOMIC DNA]</scope>
    <source>
        <strain evidence="1 2">NPDC020295</strain>
    </source>
</reference>
<dbReference type="EMBL" id="JBIRWM010000028">
    <property type="protein sequence ID" value="MFI2161692.1"/>
    <property type="molecule type" value="Genomic_DNA"/>
</dbReference>
<dbReference type="SFLD" id="SFLDS00003">
    <property type="entry name" value="Haloacid_Dehalogenase"/>
    <property type="match status" value="1"/>
</dbReference>
<name>A0ABW7VJX5_STROI</name>
<dbReference type="Gene3D" id="1.10.150.240">
    <property type="entry name" value="Putative phosphatase, domain 2"/>
    <property type="match status" value="1"/>
</dbReference>
<gene>
    <name evidence="1" type="ORF">ACH49L_39585</name>
</gene>
<evidence type="ECO:0000313" key="2">
    <source>
        <dbReference type="Proteomes" id="UP001611397"/>
    </source>
</evidence>
<keyword evidence="2" id="KW-1185">Reference proteome</keyword>
<dbReference type="PANTHER" id="PTHR43481:SF4">
    <property type="entry name" value="GLYCEROL-1-PHOSPHATE PHOSPHOHYDROLASE 1-RELATED"/>
    <property type="match status" value="1"/>
</dbReference>
<keyword evidence="1" id="KW-0378">Hydrolase</keyword>
<dbReference type="NCBIfam" id="TIGR01509">
    <property type="entry name" value="HAD-SF-IA-v3"/>
    <property type="match status" value="1"/>
</dbReference>
<dbReference type="InterPro" id="IPR051806">
    <property type="entry name" value="HAD-like_SPP"/>
</dbReference>
<protein>
    <submittedName>
        <fullName evidence="1">HAD family hydrolase</fullName>
    </submittedName>
</protein>
<dbReference type="Pfam" id="PF00702">
    <property type="entry name" value="Hydrolase"/>
    <property type="match status" value="1"/>
</dbReference>
<dbReference type="InterPro" id="IPR036412">
    <property type="entry name" value="HAD-like_sf"/>
</dbReference>
<dbReference type="PANTHER" id="PTHR43481">
    <property type="entry name" value="FRUCTOSE-1-PHOSPHATE PHOSPHATASE"/>
    <property type="match status" value="1"/>
</dbReference>
<dbReference type="SFLD" id="SFLDG01129">
    <property type="entry name" value="C1.5:_HAD__Beta-PGM__Phosphata"/>
    <property type="match status" value="1"/>
</dbReference>
<proteinExistence type="predicted"/>
<dbReference type="Proteomes" id="UP001611397">
    <property type="component" value="Unassembled WGS sequence"/>
</dbReference>
<evidence type="ECO:0000313" key="1">
    <source>
        <dbReference type="EMBL" id="MFI2161692.1"/>
    </source>
</evidence>
<dbReference type="InterPro" id="IPR023214">
    <property type="entry name" value="HAD_sf"/>
</dbReference>
<dbReference type="PRINTS" id="PR00413">
    <property type="entry name" value="HADHALOGNASE"/>
</dbReference>